<gene>
    <name evidence="2" type="ORF">HLB09_00455</name>
</gene>
<feature type="compositionally biased region" description="Low complexity" evidence="1">
    <location>
        <begin position="150"/>
        <end position="167"/>
    </location>
</feature>
<keyword evidence="3" id="KW-1185">Reference proteome</keyword>
<dbReference type="Proteomes" id="UP000555552">
    <property type="component" value="Unassembled WGS sequence"/>
</dbReference>
<name>A0A849BKF8_9ACTN</name>
<feature type="compositionally biased region" description="Basic and acidic residues" evidence="1">
    <location>
        <begin position="1"/>
        <end position="10"/>
    </location>
</feature>
<organism evidence="2 3">
    <name type="scientific">Pseudokineococcus marinus</name>
    <dbReference type="NCBI Taxonomy" id="351215"/>
    <lineage>
        <taxon>Bacteria</taxon>
        <taxon>Bacillati</taxon>
        <taxon>Actinomycetota</taxon>
        <taxon>Actinomycetes</taxon>
        <taxon>Kineosporiales</taxon>
        <taxon>Kineosporiaceae</taxon>
        <taxon>Pseudokineococcus</taxon>
    </lineage>
</organism>
<reference evidence="2 3" key="1">
    <citation type="submission" date="2020-05" db="EMBL/GenBank/DDBJ databases">
        <title>MicrobeNet Type strains.</title>
        <authorList>
            <person name="Nicholson A.C."/>
        </authorList>
    </citation>
    <scope>NUCLEOTIDE SEQUENCE [LARGE SCALE GENOMIC DNA]</scope>
    <source>
        <strain evidence="2 3">JCM 14547</strain>
    </source>
</reference>
<feature type="region of interest" description="Disordered" evidence="1">
    <location>
        <begin position="1"/>
        <end position="39"/>
    </location>
</feature>
<accession>A0A849BKF8</accession>
<sequence>VPCAVREERPGAPGRPRRWSAPWPPRVGEHDADRLGPDDGTAAAVLVPGCDRALVVDGDDALELRWGADHDQPVSLLLWRNLRGWPAGAPYRSTGLEPLLGATSDLAAAQQVSARGGASGDRGGAARLDASGQASWWLEVRTRRRPGPQDRPGQAVGASSPGGPSGP</sequence>
<dbReference type="EMBL" id="JABEMA010000003">
    <property type="protein sequence ID" value="NNH21577.1"/>
    <property type="molecule type" value="Genomic_DNA"/>
</dbReference>
<dbReference type="AlphaFoldDB" id="A0A849BKF8"/>
<feature type="region of interest" description="Disordered" evidence="1">
    <location>
        <begin position="137"/>
        <end position="167"/>
    </location>
</feature>
<feature type="non-terminal residue" evidence="2">
    <location>
        <position position="1"/>
    </location>
</feature>
<evidence type="ECO:0000313" key="3">
    <source>
        <dbReference type="Proteomes" id="UP000555552"/>
    </source>
</evidence>
<protein>
    <submittedName>
        <fullName evidence="2">Uncharacterized protein</fullName>
    </submittedName>
</protein>
<evidence type="ECO:0000313" key="2">
    <source>
        <dbReference type="EMBL" id="NNH21577.1"/>
    </source>
</evidence>
<proteinExistence type="predicted"/>
<evidence type="ECO:0000256" key="1">
    <source>
        <dbReference type="SAM" id="MobiDB-lite"/>
    </source>
</evidence>
<comment type="caution">
    <text evidence="2">The sequence shown here is derived from an EMBL/GenBank/DDBJ whole genome shotgun (WGS) entry which is preliminary data.</text>
</comment>
<feature type="compositionally biased region" description="Basic and acidic residues" evidence="1">
    <location>
        <begin position="27"/>
        <end position="37"/>
    </location>
</feature>